<dbReference type="GeneID" id="30992333"/>
<evidence type="ECO:0000313" key="1">
    <source>
        <dbReference type="EMBL" id="ODV73837.1"/>
    </source>
</evidence>
<proteinExistence type="predicted"/>
<reference evidence="1 2" key="1">
    <citation type="journal article" date="2016" name="Proc. Natl. Acad. Sci. U.S.A.">
        <title>Comparative genomics of biotechnologically important yeasts.</title>
        <authorList>
            <person name="Riley R."/>
            <person name="Haridas S."/>
            <person name="Wolfe K.H."/>
            <person name="Lopes M.R."/>
            <person name="Hittinger C.T."/>
            <person name="Goeker M."/>
            <person name="Salamov A.A."/>
            <person name="Wisecaver J.H."/>
            <person name="Long T.M."/>
            <person name="Calvey C.H."/>
            <person name="Aerts A.L."/>
            <person name="Barry K.W."/>
            <person name="Choi C."/>
            <person name="Clum A."/>
            <person name="Coughlan A.Y."/>
            <person name="Deshpande S."/>
            <person name="Douglass A.P."/>
            <person name="Hanson S.J."/>
            <person name="Klenk H.-P."/>
            <person name="LaButti K.M."/>
            <person name="Lapidus A."/>
            <person name="Lindquist E.A."/>
            <person name="Lipzen A.M."/>
            <person name="Meier-Kolthoff J.P."/>
            <person name="Ohm R.A."/>
            <person name="Otillar R.P."/>
            <person name="Pangilinan J.L."/>
            <person name="Peng Y."/>
            <person name="Rokas A."/>
            <person name="Rosa C.A."/>
            <person name="Scheuner C."/>
            <person name="Sibirny A.A."/>
            <person name="Slot J.C."/>
            <person name="Stielow J.B."/>
            <person name="Sun H."/>
            <person name="Kurtzman C.P."/>
            <person name="Blackwell M."/>
            <person name="Grigoriev I.V."/>
            <person name="Jeffries T.W."/>
        </authorList>
    </citation>
    <scope>NUCLEOTIDE SEQUENCE [LARGE SCALE GENOMIC DNA]</scope>
    <source>
        <strain evidence="2">ATCC 18201 / CBS 1600 / BCRC 20928 / JCM 3617 / NBRC 0987 / NRRL Y-1542</strain>
    </source>
</reference>
<accession>A0A1E4S2S5</accession>
<gene>
    <name evidence="1" type="ORF">CYBJADRAFT_78857</name>
</gene>
<keyword evidence="2" id="KW-1185">Reference proteome</keyword>
<evidence type="ECO:0000313" key="2">
    <source>
        <dbReference type="Proteomes" id="UP000094389"/>
    </source>
</evidence>
<dbReference type="EMBL" id="KV453929">
    <property type="protein sequence ID" value="ODV73837.1"/>
    <property type="molecule type" value="Genomic_DNA"/>
</dbReference>
<protein>
    <submittedName>
        <fullName evidence="1">Uncharacterized protein</fullName>
    </submittedName>
</protein>
<name>A0A1E4S2S5_CYBJN</name>
<dbReference type="RefSeq" id="XP_020070876.1">
    <property type="nucleotide sequence ID" value="XM_020217937.1"/>
</dbReference>
<dbReference type="AlphaFoldDB" id="A0A1E4S2S5"/>
<organism evidence="1 2">
    <name type="scientific">Cyberlindnera jadinii (strain ATCC 18201 / CBS 1600 / BCRC 20928 / JCM 3617 / NBRC 0987 / NRRL Y-1542)</name>
    <name type="common">Torula yeast</name>
    <name type="synonym">Candida utilis</name>
    <dbReference type="NCBI Taxonomy" id="983966"/>
    <lineage>
        <taxon>Eukaryota</taxon>
        <taxon>Fungi</taxon>
        <taxon>Dikarya</taxon>
        <taxon>Ascomycota</taxon>
        <taxon>Saccharomycotina</taxon>
        <taxon>Saccharomycetes</taxon>
        <taxon>Phaffomycetales</taxon>
        <taxon>Phaffomycetaceae</taxon>
        <taxon>Cyberlindnera</taxon>
    </lineage>
</organism>
<dbReference type="Proteomes" id="UP000094389">
    <property type="component" value="Unassembled WGS sequence"/>
</dbReference>
<sequence length="163" mass="17963">MDITINTHTHTHQRQRRPPAAQGITTLCVADSALLCKGNNLDKGKRSHAVKFLAPGHLDRVNKLLEHPDSEPCAISLKPSFPSSPSQAVLHACWCLTKRPLASTYRLAVRYSGLFPLSSEQTPCTSSLNSRCLRLYSVILRPEGPIWVVVPGLPYRLAGDEDL</sequence>